<dbReference type="OrthoDB" id="428159at2759"/>
<dbReference type="RefSeq" id="XP_029320570.1">
    <property type="nucleotide sequence ID" value="XM_029464711.1"/>
</dbReference>
<dbReference type="PANTHER" id="PTHR16166:SF93">
    <property type="entry name" value="INTERMEMBRANE LIPID TRANSFER PROTEIN VPS13"/>
    <property type="match status" value="1"/>
</dbReference>
<evidence type="ECO:0000259" key="6">
    <source>
        <dbReference type="Pfam" id="PF25033"/>
    </source>
</evidence>
<dbReference type="InterPro" id="IPR056748">
    <property type="entry name" value="VPS13-like_C"/>
</dbReference>
<keyword evidence="3" id="KW-0445">Lipid transport</keyword>
<accession>A0A2U9R1B3</accession>
<dbReference type="InterPro" id="IPR026854">
    <property type="entry name" value="VPS13_N"/>
</dbReference>
<dbReference type="STRING" id="4909.A0A2U9R1B3"/>
<evidence type="ECO:0000259" key="8">
    <source>
        <dbReference type="Pfam" id="PF25037"/>
    </source>
</evidence>
<dbReference type="Proteomes" id="UP000249293">
    <property type="component" value="Chromosome 2"/>
</dbReference>
<dbReference type="InterPro" id="IPR009543">
    <property type="entry name" value="VPS13_VAB"/>
</dbReference>
<evidence type="ECO:0000313" key="10">
    <source>
        <dbReference type="Proteomes" id="UP000249293"/>
    </source>
</evidence>
<evidence type="ECO:0000313" key="9">
    <source>
        <dbReference type="EMBL" id="AWU75093.1"/>
    </source>
</evidence>
<dbReference type="GO" id="GO:0007005">
    <property type="term" value="P:mitochondrion organization"/>
    <property type="evidence" value="ECO:0007669"/>
    <property type="project" value="TreeGrafter"/>
</dbReference>
<dbReference type="GO" id="GO:0006623">
    <property type="term" value="P:protein targeting to vacuole"/>
    <property type="evidence" value="ECO:0007669"/>
    <property type="project" value="TreeGrafter"/>
</dbReference>
<feature type="compositionally biased region" description="Polar residues" evidence="4">
    <location>
        <begin position="868"/>
        <end position="885"/>
    </location>
</feature>
<dbReference type="PANTHER" id="PTHR16166">
    <property type="entry name" value="VACUOLAR PROTEIN SORTING-ASSOCIATED PROTEIN VPS13"/>
    <property type="match status" value="1"/>
</dbReference>
<feature type="domain" description="Chorein N-terminal" evidence="5">
    <location>
        <begin position="1"/>
        <end position="1008"/>
    </location>
</feature>
<keyword evidence="2" id="KW-0813">Transport</keyword>
<dbReference type="Pfam" id="PF25033">
    <property type="entry name" value="VPS13_M"/>
    <property type="match status" value="1"/>
</dbReference>
<evidence type="ECO:0000256" key="1">
    <source>
        <dbReference type="ARBA" id="ARBA00006545"/>
    </source>
</evidence>
<evidence type="ECO:0000259" key="5">
    <source>
        <dbReference type="Pfam" id="PF12624"/>
    </source>
</evidence>
<dbReference type="KEGG" id="pkz:C5L36_0B03450"/>
<proteinExistence type="inferred from homology"/>
<keyword evidence="10" id="KW-1185">Reference proteome</keyword>
<sequence>MLESLVANILNKTLGAYVENFDPNQLNIGIWSGDVTLSNLKLKPESLDKLDLPINLKCGHLANLTMQIPWSNLKSKPVKIQIEDCYILATAKLQNSKAYEDEDDRLQRIKRQKLDNLELLSSQSNDSLDESDQLKNQSFTESLIAKVIDNLQVTIKNIHIRYEDFDCYTKTPYAFGITLDELSASSTDENWIPNFIQQISTLSRKLLLLKSLTIYMDTSLTKNTSICSDDQSQMLQNLKDYIRVASSDDSQMEYLLQPISGEGHLTLNKLGSTQEIPHYQLDLFFDQFRINLNRSQYFNLLDTITEMNYYMKTLKFKKNAPTCTIDEDPYKWLKYSFQTVFDEIHERNYKKTWSYMKKRRDQRKLYIPLWKKYLYDKNSLTPDERQKMLQLEDECSYEDLKFYRSLAKLQYKKEYNSLPKSSKQENKGWFSSWWSGNNDSNVKAMDIKPSDDTIEITNEQINEFYDAIEFDESKVLADSLDIPRDRIQLSVDCRLNTGSFVLRQSRSDANMAEFLSRGCHVDFLQRKDSYFVGFKLNAFSVVDGDPNTIFNQIINAKRKDFNINDPTIEDVFKDEPFFQISYEQHPINEIADSELILKMGSVSIFHNRKFIESLMHFFCPPRAHVDTIGSLMNAADCTLQDFTKQTKIGLQYAFEEHKTMNVVLDVQSPLIMLPADPTSWEAPVVIIDAGHIDMVSDLISSEKYEEIRSERKDSYTEEDWKKMNTYMYDKYNVGLHDAHIVVGPDIYTTTKILHDTDNDSGLILHDFSMNLIFEVSIIPSFYSLPKIKMSGEIPDLRAQMSDYQYKILLDLTGNLMPDFSTPDDGSTNSSVDDYMDANSFFNERSDGETSIYLEDSTLLKDLKETSLAEGNNPDSATNQSNSSLKDSPALQQHEIEFNFTMKHIVLSLKRCLDKETMESEILVDIVGDELKLHFYQTQRELHVDMSLADLYVRDYIQTSEIPEFKRLIGAKNENDSTENLFSLAYTRTLRYAHFKGEEIECFDQDINIDVSDLQFVITRKSLLTLINYSLNTFTDVNAPEIPSDKLRHNNEEEINAPAHINIDLKLKSISLLLNDDGLKIATLVFADADASLFLLPDKMRINTKIGGLSLVDNDVHDGSKLINIQGDDLADIYYETFDPEINDLPYDSQFKFESRSLVVTFIEDSFARIYNFLYQFQRMKYIYDSAREAALNQASNVEYPNKMKFDVHVRAPIFVFPKPVDPVNEKFDTITINLGEIRTSNTFTEHKDHVLNLINADLFNTRITTSLNIADEGVQELDIIDRFDIHLNIDYSDKSTGERADVLVTGGLQGNDMKLTELQAFTLIQLSQSLPTIFKHVKLDDEDLEDLEMDAHNANLLISNGASQEKVQENKPGMLKGKFDAMEATDDTIQSSGSSVNFKFHIPVLSLTLFNNTCHTLNISDSELMRFSLNDMGIMLDIAKNGDYTSNLHIKSFTIRDVRQQCKNFFKDIIPEVDDKEYQFLTTINSNKGVTTVDLNIDHPRILLAMDYIVALKSFIDYATYQPRNIVDHYMKQHPAIDETLSITRDENDRNTINNNNNENSTTNYHIKINEPSIVLLADTEKEDSEAVVFKLNKLLVDVSETTNVDASGIGMFLTRMSTDSSQDLRILDDFAFKFVMDSRGSCDTAFLTTIDATVEPLLLRLSLRDIYLAIEIFNKASKMYNSIGQLSMNDNDVTSIAEEIGKTISKYAPSIISSLSRRSNEIYKKLSDKKPDVIVKAEHMNIVFEGFRMVLIGDVHELPILDFDVESFEITAKNWSTDFEADTRIETLINIFNYSLSQWEPMLEPWMFAIHIERNQDGKLHSNFVSKQTAEWTVTTRSIATISHFANLLTETGELKPRGEDSPFRISNHTGYDINVWIDENKDEKRQLTVIRNEETIPWSFEDWRKIRERLSIDSELNSIGIELVDSIYKPLRNVSLRCVGEEVFTLDPPVGNYHNRIVTEITLAEDKVKEVILRSTISIENDTPTAIYIGIGSNYDGNFAIDRQVVIPGGARRALPIDYVYGGALVVRPDTSSEIFGWSKAFTKESHDITEFNWRNIRENDLFLECSATDPKRNNSYFFKVHSESHNDVLNKYYPCMNVVISPPFVFENLLPYDIDWKVFQLKHEKWGSFLKRGTKVPVHVLNINETSILKIDVLGSSFGPSQPAIINSAIAGVYPDNEIILRNHHTQLSLKLLYSTDARYGTKVSIYSPYLWVNKTGKDLRVVDNAHSILCPGRKGDVEGEEYPEMFSFDSKNDVLGFLKGNLEANRIQLKIEDSRLSDSFSIDKIGQSFEVNVGLSDRYYEDNIGIHITEGTGIYKITKVIVASPRYIVKNDLKVPIIIGLVGSKENMTVQPEEICPLYKTPAQNKKEMVIGFEEVPNSMSASFVITEIGEIFLRVKKKDSNAHQLLKVNISTDHATVFVNILDAENKWPYMIKNYTNEEFFIFQQNPNISSDGSITSDVPFTPVLYRVPGKSVMPYAWDFPSAENKELIVKCGDYQRYIRLEEIGEQVPILIKEKNMAFDLNVVAEGVVQSLNITDYDYSKSMYKLKSKKNSNSSSISTSTSNKDADFEAVVDNASDYYTSLIFNFEGVGISLVNTEGRIQELCYITIRGIEFRYNESGVYQTLSMKMKWLQIDNQLTRNVFPVVLYPTVIPKSSFELNNHPVFSASIAKMKDDKHGVTYIKFATVLLQELSIKVDEDFLIALLDFSKIPGASWNKVEEDELWAQNLDIPEPPSIRTTDDLYFEGLHLQPLQFNISFVRTENSNLVSNVMSTQNILSVATDVLTMAIGNINNAPVRLAALLLENIRVPIPYLIKNICDHYTQAFLYQLYKVLGSADVLGNPVGLFNNISSGVMDIFYEPYQGYIMTDRPEELGIGLAKGGLSFLKKSVFGVSDSVSRFTSSMAKGLTVASMDKNFQEQRRLARQGIQNKNHPVNSLSLGATSFISGVSSGITGLATAPLEGVYKEGASGFFKGLGKGLLGLPTKTATGAFDLANNISESIRNTTTAFDNDNIDKVRFPRYIPYDGSIIRYQNKESQGQYWLKNCDNGEFENDHYVAHYVFPGGEYAVIISFQRIVLMNVYELKDQWMIPYDGIKDITLERGGIRIKESQSNSSVVIPLRNPEDRKYLYRQISIAVNEFNKRSIVEL</sequence>
<feature type="domain" description="VPS13-like middle region" evidence="6">
    <location>
        <begin position="1087"/>
        <end position="1839"/>
    </location>
</feature>
<gene>
    <name evidence="9" type="ORF">C5L36_0B03450</name>
</gene>
<dbReference type="InterPro" id="IPR026847">
    <property type="entry name" value="VPS13"/>
</dbReference>
<dbReference type="Pfam" id="PF25037">
    <property type="entry name" value="VPS13_C"/>
    <property type="match status" value="1"/>
</dbReference>
<dbReference type="GO" id="GO:0045053">
    <property type="term" value="P:protein retention in Golgi apparatus"/>
    <property type="evidence" value="ECO:0007669"/>
    <property type="project" value="TreeGrafter"/>
</dbReference>
<feature type="domain" description="Intermembrane lipid transfer protein VPS13-like C-terminal" evidence="8">
    <location>
        <begin position="3020"/>
        <end position="3121"/>
    </location>
</feature>
<evidence type="ECO:0000259" key="7">
    <source>
        <dbReference type="Pfam" id="PF25036"/>
    </source>
</evidence>
<evidence type="ECO:0000256" key="4">
    <source>
        <dbReference type="SAM" id="MobiDB-lite"/>
    </source>
</evidence>
<protein>
    <recommendedName>
        <fullName evidence="11">Vacuolar protein sorting-associated protein</fullName>
    </recommendedName>
</protein>
<feature type="domain" description="Vacuolar protein sorting-associated protein 13 VPS13 adaptor binding" evidence="7">
    <location>
        <begin position="1904"/>
        <end position="2489"/>
    </location>
</feature>
<organism evidence="9 10">
    <name type="scientific">Pichia kudriavzevii</name>
    <name type="common">Yeast</name>
    <name type="synonym">Issatchenkia orientalis</name>
    <dbReference type="NCBI Taxonomy" id="4909"/>
    <lineage>
        <taxon>Eukaryota</taxon>
        <taxon>Fungi</taxon>
        <taxon>Dikarya</taxon>
        <taxon>Ascomycota</taxon>
        <taxon>Saccharomycotina</taxon>
        <taxon>Pichiomycetes</taxon>
        <taxon>Pichiales</taxon>
        <taxon>Pichiaceae</taxon>
        <taxon>Pichia</taxon>
    </lineage>
</organism>
<dbReference type="EMBL" id="CP028774">
    <property type="protein sequence ID" value="AWU75093.1"/>
    <property type="molecule type" value="Genomic_DNA"/>
</dbReference>
<evidence type="ECO:0000256" key="2">
    <source>
        <dbReference type="ARBA" id="ARBA00022448"/>
    </source>
</evidence>
<feature type="region of interest" description="Disordered" evidence="4">
    <location>
        <begin position="866"/>
        <end position="887"/>
    </location>
</feature>
<name>A0A2U9R1B3_PICKU</name>
<dbReference type="GO" id="GO:0045324">
    <property type="term" value="P:late endosome to vacuole transport"/>
    <property type="evidence" value="ECO:0007669"/>
    <property type="project" value="TreeGrafter"/>
</dbReference>
<evidence type="ECO:0000256" key="3">
    <source>
        <dbReference type="ARBA" id="ARBA00023055"/>
    </source>
</evidence>
<dbReference type="Pfam" id="PF25036">
    <property type="entry name" value="VPS13_VAB"/>
    <property type="match status" value="1"/>
</dbReference>
<evidence type="ECO:0008006" key="11">
    <source>
        <dbReference type="Google" id="ProtNLM"/>
    </source>
</evidence>
<dbReference type="VEuPathDB" id="FungiDB:C5L36_0B03450"/>
<dbReference type="Pfam" id="PF12624">
    <property type="entry name" value="VPS13_N"/>
    <property type="match status" value="1"/>
</dbReference>
<comment type="similarity">
    <text evidence="1">Belongs to the VPS13 family.</text>
</comment>
<reference evidence="9 10" key="1">
    <citation type="submission" date="2018-06" db="EMBL/GenBank/DDBJ databases">
        <title>Population genomics shows no distinction between pathogenic Candida krusei and environmental Pichia kudriavzevii: One species, four names.</title>
        <authorList>
            <person name="Douglass A.P."/>
            <person name="Offei B."/>
            <person name="Braun-Galleani S."/>
            <person name="Coughlan A.Y."/>
            <person name="Martos A."/>
            <person name="Ortiz-Merino R.A."/>
            <person name="Byrne K.P."/>
            <person name="Wolfe K.H."/>
        </authorList>
    </citation>
    <scope>NUCLEOTIDE SEQUENCE [LARGE SCALE GENOMIC DNA]</scope>
    <source>
        <strain evidence="9 10">CBS573</strain>
    </source>
</reference>
<dbReference type="GO" id="GO:0006869">
    <property type="term" value="P:lipid transport"/>
    <property type="evidence" value="ECO:0007669"/>
    <property type="project" value="UniProtKB-KW"/>
</dbReference>
<dbReference type="InterPro" id="IPR056747">
    <property type="entry name" value="VPS13-like_M"/>
</dbReference>
<dbReference type="GeneID" id="40382858"/>